<dbReference type="Proteomes" id="UP000298061">
    <property type="component" value="Unassembled WGS sequence"/>
</dbReference>
<evidence type="ECO:0000259" key="1">
    <source>
        <dbReference type="Pfam" id="PF17667"/>
    </source>
</evidence>
<gene>
    <name evidence="2" type="ORF">EWM64_g2512</name>
</gene>
<name>A0A4Z0A3A1_9AGAM</name>
<dbReference type="PANTHER" id="PTHR38248">
    <property type="entry name" value="FUNK1 6"/>
    <property type="match status" value="1"/>
</dbReference>
<dbReference type="STRING" id="135208.A0A4Z0A3A1"/>
<feature type="domain" description="Fungal-type protein kinase" evidence="1">
    <location>
        <begin position="127"/>
        <end position="237"/>
    </location>
</feature>
<organism evidence="2 3">
    <name type="scientific">Hericium alpestre</name>
    <dbReference type="NCBI Taxonomy" id="135208"/>
    <lineage>
        <taxon>Eukaryota</taxon>
        <taxon>Fungi</taxon>
        <taxon>Dikarya</taxon>
        <taxon>Basidiomycota</taxon>
        <taxon>Agaricomycotina</taxon>
        <taxon>Agaricomycetes</taxon>
        <taxon>Russulales</taxon>
        <taxon>Hericiaceae</taxon>
        <taxon>Hericium</taxon>
    </lineage>
</organism>
<comment type="caution">
    <text evidence="2">The sequence shown here is derived from an EMBL/GenBank/DDBJ whole genome shotgun (WGS) entry which is preliminary data.</text>
</comment>
<proteinExistence type="predicted"/>
<dbReference type="OrthoDB" id="5569250at2759"/>
<reference evidence="2 3" key="1">
    <citation type="submission" date="2019-02" db="EMBL/GenBank/DDBJ databases">
        <title>Genome sequencing of the rare red list fungi Hericium alpestre (H. flagellum).</title>
        <authorList>
            <person name="Buettner E."/>
            <person name="Kellner H."/>
        </authorList>
    </citation>
    <scope>NUCLEOTIDE SEQUENCE [LARGE SCALE GENOMIC DNA]</scope>
    <source>
        <strain evidence="2 3">DSM 108284</strain>
    </source>
</reference>
<keyword evidence="3" id="KW-1185">Reference proteome</keyword>
<accession>A0A4Z0A3A1</accession>
<dbReference type="EMBL" id="SFCI01000205">
    <property type="protein sequence ID" value="TFY81502.1"/>
    <property type="molecule type" value="Genomic_DNA"/>
</dbReference>
<dbReference type="InterPro" id="IPR011009">
    <property type="entry name" value="Kinase-like_dom_sf"/>
</dbReference>
<dbReference type="InterPro" id="IPR040976">
    <property type="entry name" value="Pkinase_fungal"/>
</dbReference>
<dbReference type="SUPFAM" id="SSF56112">
    <property type="entry name" value="Protein kinase-like (PK-like)"/>
    <property type="match status" value="1"/>
</dbReference>
<dbReference type="Pfam" id="PF17667">
    <property type="entry name" value="Pkinase_fungal"/>
    <property type="match status" value="1"/>
</dbReference>
<sequence>MLSSPFKAASPRLSDFMSSRPHLSRILLLLAAGTGMAIQTEQVLQLKRKRDSTVDEEATFCFTVHREHHDGTVRFKAYHEHPRTAVAAEATNHSLTVLNDNAQSVTDGALNKPQHLLVKPIQLQYYLCDVVSLDEFKIVFLHLFNCHRIVYIEAGSLRQDLHMTNLLFMHEDGGAPSGLLHDWDLAKAYATNEMPQQNGHYCTGTAPFMVLSLLQTNPPRHKDWHDLESFIYILFWCATHLNLDETKAPTILFTFTENSKKKW</sequence>
<evidence type="ECO:0000313" key="3">
    <source>
        <dbReference type="Proteomes" id="UP000298061"/>
    </source>
</evidence>
<dbReference type="PANTHER" id="PTHR38248:SF2">
    <property type="entry name" value="FUNK1 11"/>
    <property type="match status" value="1"/>
</dbReference>
<dbReference type="AlphaFoldDB" id="A0A4Z0A3A1"/>
<protein>
    <recommendedName>
        <fullName evidence="1">Fungal-type protein kinase domain-containing protein</fullName>
    </recommendedName>
</protein>
<evidence type="ECO:0000313" key="2">
    <source>
        <dbReference type="EMBL" id="TFY81502.1"/>
    </source>
</evidence>